<evidence type="ECO:0000313" key="2">
    <source>
        <dbReference type="Proteomes" id="UP000785783"/>
    </source>
</evidence>
<sequence>MTRPVREPGGVLLVALGLSAAELRLAIDALYPEAASLTILVDEDNATLVKTETLRADEIWVYAPLGARGFMALLRRIAWRRFDAVYQPRAQPRWLKYLVRPRPPWHLTKPAPQDR</sequence>
<dbReference type="EMBL" id="JADHOK010000020">
    <property type="protein sequence ID" value="MBL6761581.1"/>
    <property type="molecule type" value="Genomic_DNA"/>
</dbReference>
<dbReference type="Proteomes" id="UP000785783">
    <property type="component" value="Unassembled WGS sequence"/>
</dbReference>
<dbReference type="AlphaFoldDB" id="A0A937HF07"/>
<organism evidence="1 2">
    <name type="scientific">PS1 clade bacterium</name>
    <dbReference type="NCBI Taxonomy" id="2175152"/>
    <lineage>
        <taxon>Bacteria</taxon>
        <taxon>Pseudomonadati</taxon>
        <taxon>Pseudomonadota</taxon>
        <taxon>Alphaproteobacteria</taxon>
        <taxon>PS1 clade</taxon>
    </lineage>
</organism>
<reference evidence="1" key="1">
    <citation type="submission" date="2020-10" db="EMBL/GenBank/DDBJ databases">
        <title>Microbiome of the Black Sea water column analyzed by genome centric metagenomics.</title>
        <authorList>
            <person name="Cabello-Yeves P.J."/>
            <person name="Callieri C."/>
            <person name="Picazo A."/>
            <person name="Mehrshad M."/>
            <person name="Haro-Moreno J.M."/>
            <person name="Roda-Garcia J."/>
            <person name="Dzembekova N."/>
            <person name="Slabakova V."/>
            <person name="Slabakova N."/>
            <person name="Moncheva S."/>
            <person name="Rodriguez-Valera F."/>
        </authorList>
    </citation>
    <scope>NUCLEOTIDE SEQUENCE</scope>
    <source>
        <strain evidence="1">BS307-5m-G5</strain>
    </source>
</reference>
<evidence type="ECO:0000313" key="1">
    <source>
        <dbReference type="EMBL" id="MBL6761581.1"/>
    </source>
</evidence>
<accession>A0A937HF07</accession>
<name>A0A937HF07_9PROT</name>
<gene>
    <name evidence="1" type="ORF">ISQ19_02675</name>
</gene>
<protein>
    <submittedName>
        <fullName evidence="1">Uncharacterized protein</fullName>
    </submittedName>
</protein>
<comment type="caution">
    <text evidence="1">The sequence shown here is derived from an EMBL/GenBank/DDBJ whole genome shotgun (WGS) entry which is preliminary data.</text>
</comment>
<proteinExistence type="predicted"/>